<accession>A0A556TI16</accession>
<keyword evidence="2" id="KW-1185">Reference proteome</keyword>
<evidence type="ECO:0000313" key="1">
    <source>
        <dbReference type="EMBL" id="TSK13488.1"/>
    </source>
</evidence>
<dbReference type="EMBL" id="VCAZ01000001">
    <property type="protein sequence ID" value="TSK13488.1"/>
    <property type="molecule type" value="Genomic_DNA"/>
</dbReference>
<dbReference type="Proteomes" id="UP000319801">
    <property type="component" value="Unassembled WGS sequence"/>
</dbReference>
<evidence type="ECO:0000313" key="2">
    <source>
        <dbReference type="Proteomes" id="UP000319801"/>
    </source>
</evidence>
<protein>
    <submittedName>
        <fullName evidence="1">Uncharacterized protein</fullName>
    </submittedName>
</protein>
<organism evidence="1 2">
    <name type="scientific">Bagarius yarrelli</name>
    <name type="common">Goonch</name>
    <name type="synonym">Bagrus yarrelli</name>
    <dbReference type="NCBI Taxonomy" id="175774"/>
    <lineage>
        <taxon>Eukaryota</taxon>
        <taxon>Metazoa</taxon>
        <taxon>Chordata</taxon>
        <taxon>Craniata</taxon>
        <taxon>Vertebrata</taxon>
        <taxon>Euteleostomi</taxon>
        <taxon>Actinopterygii</taxon>
        <taxon>Neopterygii</taxon>
        <taxon>Teleostei</taxon>
        <taxon>Ostariophysi</taxon>
        <taxon>Siluriformes</taxon>
        <taxon>Sisoridae</taxon>
        <taxon>Sisorinae</taxon>
        <taxon>Bagarius</taxon>
    </lineage>
</organism>
<gene>
    <name evidence="1" type="ORF">Baya_0362</name>
</gene>
<sequence>MDFPVFVSLLGLDSIRHRREFRVAARILQLAPAAGLMVPKPSSNELPRHEISSSCVPSPPASFQAVTAAWAAFLIAKARQDQIRPWRLMMPLAQSATDPSSANVI</sequence>
<proteinExistence type="predicted"/>
<comment type="caution">
    <text evidence="1">The sequence shown here is derived from an EMBL/GenBank/DDBJ whole genome shotgun (WGS) entry which is preliminary data.</text>
</comment>
<name>A0A556TI16_BAGYA</name>
<reference evidence="1 2" key="1">
    <citation type="journal article" date="2019" name="Genome Biol. Evol.">
        <title>Whole-Genome Sequencing of the Giant Devil Catfish, Bagarius yarrelli.</title>
        <authorList>
            <person name="Jiang W."/>
            <person name="Lv Y."/>
            <person name="Cheng L."/>
            <person name="Yang K."/>
            <person name="Chao B."/>
            <person name="Wang X."/>
            <person name="Li Y."/>
            <person name="Pan X."/>
            <person name="You X."/>
            <person name="Zhang Y."/>
            <person name="Yang J."/>
            <person name="Li J."/>
            <person name="Zhang X."/>
            <person name="Liu S."/>
            <person name="Sun C."/>
            <person name="Yang J."/>
            <person name="Shi Q."/>
        </authorList>
    </citation>
    <scope>NUCLEOTIDE SEQUENCE [LARGE SCALE GENOMIC DNA]</scope>
    <source>
        <strain evidence="1">JWS20170419001</strain>
        <tissue evidence="1">Muscle</tissue>
    </source>
</reference>
<dbReference type="AlphaFoldDB" id="A0A556TI16"/>